<keyword evidence="1" id="KW-0812">Transmembrane</keyword>
<proteinExistence type="predicted"/>
<dbReference type="Pfam" id="PF02470">
    <property type="entry name" value="MlaD"/>
    <property type="match status" value="1"/>
</dbReference>
<evidence type="ECO:0000259" key="2">
    <source>
        <dbReference type="Pfam" id="PF02470"/>
    </source>
</evidence>
<name>A0ABZ0RMK3_9BACT</name>
<feature type="transmembrane region" description="Helical" evidence="1">
    <location>
        <begin position="12"/>
        <end position="35"/>
    </location>
</feature>
<gene>
    <name evidence="3" type="ORF">SH580_01530</name>
</gene>
<keyword evidence="1" id="KW-1133">Transmembrane helix</keyword>
<organism evidence="3 4">
    <name type="scientific">Coraliomargarita algicola</name>
    <dbReference type="NCBI Taxonomy" id="3092156"/>
    <lineage>
        <taxon>Bacteria</taxon>
        <taxon>Pseudomonadati</taxon>
        <taxon>Verrucomicrobiota</taxon>
        <taxon>Opitutia</taxon>
        <taxon>Puniceicoccales</taxon>
        <taxon>Coraliomargaritaceae</taxon>
        <taxon>Coraliomargarita</taxon>
    </lineage>
</organism>
<keyword evidence="1" id="KW-0472">Membrane</keyword>
<protein>
    <submittedName>
        <fullName evidence="3">MlaD family protein</fullName>
    </submittedName>
</protein>
<evidence type="ECO:0000313" key="3">
    <source>
        <dbReference type="EMBL" id="WPJ96381.1"/>
    </source>
</evidence>
<dbReference type="RefSeq" id="WP_319833240.1">
    <property type="nucleotide sequence ID" value="NZ_CP138858.1"/>
</dbReference>
<accession>A0ABZ0RMK3</accession>
<keyword evidence="4" id="KW-1185">Reference proteome</keyword>
<dbReference type="PANTHER" id="PTHR33371">
    <property type="entry name" value="INTERMEMBRANE PHOSPHOLIPID TRANSPORT SYSTEM BINDING PROTEIN MLAD-RELATED"/>
    <property type="match status" value="1"/>
</dbReference>
<feature type="domain" description="Mce/MlaD" evidence="2">
    <location>
        <begin position="42"/>
        <end position="139"/>
    </location>
</feature>
<sequence length="336" mass="36974">MKRNSPNPQIVGIFVTVMLVLIVGMVMYFGTASFLNRSTHFILFFDQSVNGLQVGSPVKFRGVPVGEVKRIMIRAEGQGEASTAIPVIIEINRSRVENDLGVAQSVFAPESIQKSLDRGLVAQLNLESIITGQLFVEFSFEPGKALSTKTHLEEVNGIVEIPTLNSSLDQITADVAQIIADIKALDLQELSQNLNTLMTSATAQLEALDTQAINASITTTAEELKRFMSSEDFRHSVKAMRVAFEQISDTAQSFNLKEGPLAETIDTWTAQISQTLGSLDQLSNDASALIQPGSDMRYEFESMLRELGRTARSIRQLSEYIERNPNALLTGRSEEE</sequence>
<dbReference type="Proteomes" id="UP001324993">
    <property type="component" value="Chromosome"/>
</dbReference>
<evidence type="ECO:0000256" key="1">
    <source>
        <dbReference type="SAM" id="Phobius"/>
    </source>
</evidence>
<evidence type="ECO:0000313" key="4">
    <source>
        <dbReference type="Proteomes" id="UP001324993"/>
    </source>
</evidence>
<dbReference type="PANTHER" id="PTHR33371:SF4">
    <property type="entry name" value="INTERMEMBRANE PHOSPHOLIPID TRANSPORT SYSTEM BINDING PROTEIN MLAD"/>
    <property type="match status" value="1"/>
</dbReference>
<dbReference type="InterPro" id="IPR003399">
    <property type="entry name" value="Mce/MlaD"/>
</dbReference>
<reference evidence="3 4" key="1">
    <citation type="submission" date="2023-11" db="EMBL/GenBank/DDBJ databases">
        <title>Coraliomargarita sp. nov., isolated from marine algae.</title>
        <authorList>
            <person name="Lee J.K."/>
            <person name="Baek J.H."/>
            <person name="Kim J.M."/>
            <person name="Choi D.G."/>
            <person name="Jeon C.O."/>
        </authorList>
    </citation>
    <scope>NUCLEOTIDE SEQUENCE [LARGE SCALE GENOMIC DNA]</scope>
    <source>
        <strain evidence="3 4">J2-16</strain>
    </source>
</reference>
<dbReference type="EMBL" id="CP138858">
    <property type="protein sequence ID" value="WPJ96381.1"/>
    <property type="molecule type" value="Genomic_DNA"/>
</dbReference>
<dbReference type="InterPro" id="IPR052336">
    <property type="entry name" value="MlaD_Phospholipid_Transporter"/>
</dbReference>